<dbReference type="EMBL" id="MU005774">
    <property type="protein sequence ID" value="KAF2707339.1"/>
    <property type="molecule type" value="Genomic_DNA"/>
</dbReference>
<feature type="transmembrane region" description="Helical" evidence="1">
    <location>
        <begin position="380"/>
        <end position="401"/>
    </location>
</feature>
<dbReference type="PANTHER" id="PTHR37490">
    <property type="entry name" value="EXPRESSED PROTEIN"/>
    <property type="match status" value="1"/>
</dbReference>
<feature type="transmembrane region" description="Helical" evidence="1">
    <location>
        <begin position="285"/>
        <end position="306"/>
    </location>
</feature>
<organism evidence="2 3">
    <name type="scientific">Pleomassaria siparia CBS 279.74</name>
    <dbReference type="NCBI Taxonomy" id="1314801"/>
    <lineage>
        <taxon>Eukaryota</taxon>
        <taxon>Fungi</taxon>
        <taxon>Dikarya</taxon>
        <taxon>Ascomycota</taxon>
        <taxon>Pezizomycotina</taxon>
        <taxon>Dothideomycetes</taxon>
        <taxon>Pleosporomycetidae</taxon>
        <taxon>Pleosporales</taxon>
        <taxon>Pleomassariaceae</taxon>
        <taxon>Pleomassaria</taxon>
    </lineage>
</organism>
<keyword evidence="1" id="KW-1133">Transmembrane helix</keyword>
<feature type="transmembrane region" description="Helical" evidence="1">
    <location>
        <begin position="209"/>
        <end position="227"/>
    </location>
</feature>
<reference evidence="2" key="1">
    <citation type="journal article" date="2020" name="Stud. Mycol.">
        <title>101 Dothideomycetes genomes: a test case for predicting lifestyles and emergence of pathogens.</title>
        <authorList>
            <person name="Haridas S."/>
            <person name="Albert R."/>
            <person name="Binder M."/>
            <person name="Bloem J."/>
            <person name="Labutti K."/>
            <person name="Salamov A."/>
            <person name="Andreopoulos B."/>
            <person name="Baker S."/>
            <person name="Barry K."/>
            <person name="Bills G."/>
            <person name="Bluhm B."/>
            <person name="Cannon C."/>
            <person name="Castanera R."/>
            <person name="Culley D."/>
            <person name="Daum C."/>
            <person name="Ezra D."/>
            <person name="Gonzalez J."/>
            <person name="Henrissat B."/>
            <person name="Kuo A."/>
            <person name="Liang C."/>
            <person name="Lipzen A."/>
            <person name="Lutzoni F."/>
            <person name="Magnuson J."/>
            <person name="Mondo S."/>
            <person name="Nolan M."/>
            <person name="Ohm R."/>
            <person name="Pangilinan J."/>
            <person name="Park H.-J."/>
            <person name="Ramirez L."/>
            <person name="Alfaro M."/>
            <person name="Sun H."/>
            <person name="Tritt A."/>
            <person name="Yoshinaga Y."/>
            <person name="Zwiers L.-H."/>
            <person name="Turgeon B."/>
            <person name="Goodwin S."/>
            <person name="Spatafora J."/>
            <person name="Crous P."/>
            <person name="Grigoriev I."/>
        </authorList>
    </citation>
    <scope>NUCLEOTIDE SEQUENCE</scope>
    <source>
        <strain evidence="2">CBS 279.74</strain>
    </source>
</reference>
<feature type="transmembrane region" description="Helical" evidence="1">
    <location>
        <begin position="99"/>
        <end position="117"/>
    </location>
</feature>
<accession>A0A6G1K388</accession>
<dbReference type="Proteomes" id="UP000799428">
    <property type="component" value="Unassembled WGS sequence"/>
</dbReference>
<feature type="transmembrane region" description="Helical" evidence="1">
    <location>
        <begin position="149"/>
        <end position="166"/>
    </location>
</feature>
<feature type="transmembrane region" description="Helical" evidence="1">
    <location>
        <begin position="172"/>
        <end position="197"/>
    </location>
</feature>
<keyword evidence="1" id="KW-0472">Membrane</keyword>
<dbReference type="OrthoDB" id="28755at2759"/>
<sequence length="683" mass="75351">MNIQLDHLKPIDFQGECRDSRHAWVGSSTRYVWTVCAAVSLWTSRYILVDSNLNYPLYLHVVQLGVTTVVALLQSLLLSGGSSDEEGQKRPSRSRVLEWLYLILVTSLMSGAMALNMQAVLHFSNLTTLVMMSTISYLVKLILTDRSRLKWLQCLILTLSCVGILGGEYRLFVLGLISSIPAALIAGLAGALHAVAADFLPNAVSNPRRTNVLFCITGLAMTGTWAYRTEDRGELSLKLDFSHLPLLAINSLSTAGAILLGKSFLLPMGVTVSRPCSESGNQSRIGDAVTMLALSGIVGCVASSVFRRGYTTYVQVFAFLVALLSMCGHSVLETMGNWRRDTHQGYALLDPLESMDREDTSISGNTSTTSKSAGVPRRGFTLRSLLVGFTVAALWLAFIILNFDDRLHVPAATQSTALDRKYVPTVETEIVISMYKEAIPSVAYLVTTLLQMPNLADARVHIYVKDADADLEVIRQGTGANKVTLLPNIGREGETYLNHIVHEWDNLAKHTVFLQADVHNPREFYPRIRKYFDPARTGMMSLGWSGAVCNCETCGDRMKFLDTTSLVPELHGRIYGNQTACEHVLLSYKGQFIASGARIRGIDKKIYEDLRDAFVDKDSWAHREPYLRGRGDSMSAPAFGYTMERLWNLMMQCDASDATWKCPSMLSGDRIGGGIGDCQCFDA</sequence>
<feature type="transmembrane region" description="Helical" evidence="1">
    <location>
        <begin position="31"/>
        <end position="49"/>
    </location>
</feature>
<proteinExistence type="predicted"/>
<dbReference type="InterPro" id="IPR021838">
    <property type="entry name" value="DUF3431"/>
</dbReference>
<name>A0A6G1K388_9PLEO</name>
<feature type="transmembrane region" description="Helical" evidence="1">
    <location>
        <begin position="312"/>
        <end position="332"/>
    </location>
</feature>
<evidence type="ECO:0000313" key="3">
    <source>
        <dbReference type="Proteomes" id="UP000799428"/>
    </source>
</evidence>
<evidence type="ECO:0000313" key="2">
    <source>
        <dbReference type="EMBL" id="KAF2707339.1"/>
    </source>
</evidence>
<dbReference type="AlphaFoldDB" id="A0A6G1K388"/>
<dbReference type="PANTHER" id="PTHR37490:SF1">
    <property type="entry name" value="GLYCOSYLTRANSFERASE 2-LIKE DOMAIN-CONTAINING PROTEIN"/>
    <property type="match status" value="1"/>
</dbReference>
<protein>
    <submittedName>
        <fullName evidence="2">Uncharacterized protein</fullName>
    </submittedName>
</protein>
<gene>
    <name evidence="2" type="ORF">K504DRAFT_384257</name>
</gene>
<dbReference type="Pfam" id="PF11913">
    <property type="entry name" value="DUF3431"/>
    <property type="match status" value="1"/>
</dbReference>
<feature type="transmembrane region" description="Helical" evidence="1">
    <location>
        <begin position="123"/>
        <end position="142"/>
    </location>
</feature>
<keyword evidence="1" id="KW-0812">Transmembrane</keyword>
<feature type="transmembrane region" description="Helical" evidence="1">
    <location>
        <begin position="247"/>
        <end position="265"/>
    </location>
</feature>
<feature type="transmembrane region" description="Helical" evidence="1">
    <location>
        <begin position="55"/>
        <end position="78"/>
    </location>
</feature>
<keyword evidence="3" id="KW-1185">Reference proteome</keyword>
<evidence type="ECO:0000256" key="1">
    <source>
        <dbReference type="SAM" id="Phobius"/>
    </source>
</evidence>